<sequence length="240" mass="27749">MTAPSEPSPPQADRRVSLRSRVSDDLAYILPFFAFILLTSLAGQFPDAYPVFYAIKAVVAAGLLVWLWPLFTKIKWDYWWLGVIAGVIGIFQWVPMQLWLQANFAFFRPPPPDTVFNPYQKIQPDWLCWAWIAVRILSASLVVPLMEELFWRDYLWRRIIAPNDFKLATVGEWDWRAYVGVSLAFAVVHGNWWLTSIVWGFMVGGLLLYTRSLGACIVMHATTNALLAAYVLYYQDWAFW</sequence>
<dbReference type="GO" id="GO:0006508">
    <property type="term" value="P:proteolysis"/>
    <property type="evidence" value="ECO:0007669"/>
    <property type="project" value="UniProtKB-KW"/>
</dbReference>
<dbReference type="Proteomes" id="UP000593765">
    <property type="component" value="Chromosome"/>
</dbReference>
<dbReference type="Pfam" id="PF02517">
    <property type="entry name" value="Rce1-like"/>
    <property type="match status" value="1"/>
</dbReference>
<dbReference type="InterPro" id="IPR014346">
    <property type="entry name" value="Prenyl_protease-related"/>
</dbReference>
<keyword evidence="4" id="KW-1185">Reference proteome</keyword>
<feature type="transmembrane region" description="Helical" evidence="1">
    <location>
        <begin position="192"/>
        <end position="209"/>
    </location>
</feature>
<feature type="transmembrane region" description="Helical" evidence="1">
    <location>
        <begin position="26"/>
        <end position="45"/>
    </location>
</feature>
<dbReference type="AlphaFoldDB" id="A0A7M2X312"/>
<feature type="transmembrane region" description="Helical" evidence="1">
    <location>
        <begin position="51"/>
        <end position="71"/>
    </location>
</feature>
<dbReference type="GO" id="GO:0004175">
    <property type="term" value="F:endopeptidase activity"/>
    <property type="evidence" value="ECO:0007669"/>
    <property type="project" value="UniProtKB-ARBA"/>
</dbReference>
<dbReference type="NCBIfam" id="TIGR03008">
    <property type="entry name" value="pepcterm_CAAX"/>
    <property type="match status" value="1"/>
</dbReference>
<gene>
    <name evidence="3" type="ORF">IPV69_12645</name>
</gene>
<dbReference type="RefSeq" id="WP_206295478.1">
    <property type="nucleotide sequence ID" value="NZ_CP063458.1"/>
</dbReference>
<keyword evidence="1" id="KW-0472">Membrane</keyword>
<evidence type="ECO:0000313" key="3">
    <source>
        <dbReference type="EMBL" id="QOV92148.1"/>
    </source>
</evidence>
<keyword evidence="1" id="KW-1133">Transmembrane helix</keyword>
<name>A0A7M2X312_9BACT</name>
<evidence type="ECO:0000313" key="4">
    <source>
        <dbReference type="Proteomes" id="UP000593765"/>
    </source>
</evidence>
<accession>A0A7M2X312</accession>
<dbReference type="InterPro" id="IPR003675">
    <property type="entry name" value="Rce1/LyrA-like_dom"/>
</dbReference>
<dbReference type="KEGG" id="hbs:IPV69_12645"/>
<organism evidence="3 4">
    <name type="scientific">Humisphaera borealis</name>
    <dbReference type="NCBI Taxonomy" id="2807512"/>
    <lineage>
        <taxon>Bacteria</taxon>
        <taxon>Pseudomonadati</taxon>
        <taxon>Planctomycetota</taxon>
        <taxon>Phycisphaerae</taxon>
        <taxon>Tepidisphaerales</taxon>
        <taxon>Tepidisphaeraceae</taxon>
        <taxon>Humisphaera</taxon>
    </lineage>
</organism>
<feature type="domain" description="CAAX prenyl protease 2/Lysostaphin resistance protein A-like" evidence="2">
    <location>
        <begin position="130"/>
        <end position="226"/>
    </location>
</feature>
<keyword evidence="3" id="KW-0378">Hydrolase</keyword>
<proteinExistence type="predicted"/>
<reference evidence="3 4" key="1">
    <citation type="submission" date="2020-10" db="EMBL/GenBank/DDBJ databases">
        <title>Wide distribution of Phycisphaera-like planctomycetes from WD2101 soil group in peatlands and genome analysis of the first cultivated representative.</title>
        <authorList>
            <person name="Dedysh S.N."/>
            <person name="Beletsky A.V."/>
            <person name="Ivanova A."/>
            <person name="Kulichevskaya I.S."/>
            <person name="Suzina N.E."/>
            <person name="Philippov D.A."/>
            <person name="Rakitin A.L."/>
            <person name="Mardanov A.V."/>
            <person name="Ravin N.V."/>
        </authorList>
    </citation>
    <scope>NUCLEOTIDE SEQUENCE [LARGE SCALE GENOMIC DNA]</scope>
    <source>
        <strain evidence="3 4">M1803</strain>
    </source>
</reference>
<keyword evidence="1" id="KW-0812">Transmembrane</keyword>
<feature type="transmembrane region" description="Helical" evidence="1">
    <location>
        <begin position="78"/>
        <end position="100"/>
    </location>
</feature>
<feature type="transmembrane region" description="Helical" evidence="1">
    <location>
        <begin position="216"/>
        <end position="234"/>
    </location>
</feature>
<keyword evidence="3" id="KW-0645">Protease</keyword>
<dbReference type="EMBL" id="CP063458">
    <property type="protein sequence ID" value="QOV92148.1"/>
    <property type="molecule type" value="Genomic_DNA"/>
</dbReference>
<evidence type="ECO:0000259" key="2">
    <source>
        <dbReference type="Pfam" id="PF02517"/>
    </source>
</evidence>
<protein>
    <submittedName>
        <fullName evidence="3">CAAX prenyl protease-related protein</fullName>
    </submittedName>
</protein>
<dbReference type="GO" id="GO:0080120">
    <property type="term" value="P:CAAX-box protein maturation"/>
    <property type="evidence" value="ECO:0007669"/>
    <property type="project" value="UniProtKB-ARBA"/>
</dbReference>
<evidence type="ECO:0000256" key="1">
    <source>
        <dbReference type="SAM" id="Phobius"/>
    </source>
</evidence>